<dbReference type="InterPro" id="IPR011109">
    <property type="entry name" value="DNA_bind_recombinase_dom"/>
</dbReference>
<reference evidence="2" key="1">
    <citation type="submission" date="2018-03" db="EMBL/GenBank/DDBJ databases">
        <authorList>
            <person name="Batty M. E."/>
            <person name="Batty M E."/>
        </authorList>
    </citation>
    <scope>NUCLEOTIDE SEQUENCE [LARGE SCALE GENOMIC DNA]</scope>
</reference>
<dbReference type="EMBL" id="LS398548">
    <property type="protein sequence ID" value="SPR14932.1"/>
    <property type="molecule type" value="Genomic_DNA"/>
</dbReference>
<organism evidence="1 2">
    <name type="scientific">Orientia tsutsugamushi</name>
    <name type="common">Rickettsia tsutsugamushi</name>
    <dbReference type="NCBI Taxonomy" id="784"/>
    <lineage>
        <taxon>Bacteria</taxon>
        <taxon>Pseudomonadati</taxon>
        <taxon>Pseudomonadota</taxon>
        <taxon>Alphaproteobacteria</taxon>
        <taxon>Rickettsiales</taxon>
        <taxon>Rickettsiaceae</taxon>
        <taxon>Rickettsieae</taxon>
        <taxon>Orientia</taxon>
    </lineage>
</organism>
<dbReference type="GO" id="GO:0003677">
    <property type="term" value="F:DNA binding"/>
    <property type="evidence" value="ECO:0007669"/>
    <property type="project" value="InterPro"/>
</dbReference>
<evidence type="ECO:0000313" key="1">
    <source>
        <dbReference type="EMBL" id="SPR14932.1"/>
    </source>
</evidence>
<name>A0A2U3RP22_ORITS</name>
<dbReference type="Gene3D" id="3.90.1750.20">
    <property type="entry name" value="Putative Large Serine Recombinase, Chain B, Domain 2"/>
    <property type="match status" value="1"/>
</dbReference>
<proteinExistence type="predicted"/>
<dbReference type="Proteomes" id="UP000245243">
    <property type="component" value="Chromosome I"/>
</dbReference>
<dbReference type="GO" id="GO:0000150">
    <property type="term" value="F:DNA strand exchange activity"/>
    <property type="evidence" value="ECO:0007669"/>
    <property type="project" value="InterPro"/>
</dbReference>
<dbReference type="AlphaFoldDB" id="A0A2U3RP22"/>
<dbReference type="RefSeq" id="WP_045913060.1">
    <property type="nucleotide sequence ID" value="NZ_CP142420.1"/>
</dbReference>
<accession>A0A2U3RP22</accession>
<dbReference type="Pfam" id="PF07508">
    <property type="entry name" value="Recombinase"/>
    <property type="match status" value="1"/>
</dbReference>
<dbReference type="InterPro" id="IPR038109">
    <property type="entry name" value="DNA_bind_recomb_sf"/>
</dbReference>
<dbReference type="PROSITE" id="PS51737">
    <property type="entry name" value="RECOMBINASE_DNA_BIND"/>
    <property type="match status" value="1"/>
</dbReference>
<protein>
    <submittedName>
        <fullName evidence="1">Uncharacterized protein</fullName>
    </submittedName>
</protein>
<evidence type="ECO:0000313" key="2">
    <source>
        <dbReference type="Proteomes" id="UP000245243"/>
    </source>
</evidence>
<gene>
    <name evidence="1" type="ORF">KARP_00803</name>
</gene>
<sequence length="115" mass="13285">MKGAKHDRGKGQIIIDQQLALLVRKIFEEYATGAYTISALVKLTHKWGLTNSRGNQGYLCLSHLHSLMQNPFYYAVMRVQKTGKEYLHIHPPIISKELFDKCREVRLGWNKKTIT</sequence>